<name>J3NJK5_GAET3</name>
<reference evidence="3" key="1">
    <citation type="submission" date="2010-07" db="EMBL/GenBank/DDBJ databases">
        <title>The genome sequence of Gaeumannomyces graminis var. tritici strain R3-111a-1.</title>
        <authorList>
            <consortium name="The Broad Institute Genome Sequencing Platform"/>
            <person name="Ma L.-J."/>
            <person name="Dead R."/>
            <person name="Young S."/>
            <person name="Zeng Q."/>
            <person name="Koehrsen M."/>
            <person name="Alvarado L."/>
            <person name="Berlin A."/>
            <person name="Chapman S.B."/>
            <person name="Chen Z."/>
            <person name="Freedman E."/>
            <person name="Gellesch M."/>
            <person name="Goldberg J."/>
            <person name="Griggs A."/>
            <person name="Gujja S."/>
            <person name="Heilman E.R."/>
            <person name="Heiman D."/>
            <person name="Hepburn T."/>
            <person name="Howarth C."/>
            <person name="Jen D."/>
            <person name="Larson L."/>
            <person name="Mehta T."/>
            <person name="Neiman D."/>
            <person name="Pearson M."/>
            <person name="Roberts A."/>
            <person name="Saif S."/>
            <person name="Shea T."/>
            <person name="Shenoy N."/>
            <person name="Sisk P."/>
            <person name="Stolte C."/>
            <person name="Sykes S."/>
            <person name="Walk T."/>
            <person name="White J."/>
            <person name="Yandava C."/>
            <person name="Haas B."/>
            <person name="Nusbaum C."/>
            <person name="Birren B."/>
        </authorList>
    </citation>
    <scope>NUCLEOTIDE SEQUENCE [LARGE SCALE GENOMIC DNA]</scope>
    <source>
        <strain evidence="3">R3-111a-1</strain>
    </source>
</reference>
<evidence type="ECO:0000313" key="3">
    <source>
        <dbReference type="Proteomes" id="UP000006039"/>
    </source>
</evidence>
<sequence length="124" mass="13432">MEGSHTAVMEDQALPLADRPGQVSPVLSSHVTQMVPGTNVPRHQRTRIVCTVAKVALLLLPLLLPPPCGTRAEAGMPVMDNARSPTQIITACARLELKLEFELFVSPPPIALRTRDDQYARDGA</sequence>
<dbReference type="GeneID" id="20341894"/>
<gene>
    <name evidence="2" type="primary">20341894</name>
    <name evidence="1" type="ORF">GGTG_01436</name>
</gene>
<evidence type="ECO:0000313" key="2">
    <source>
        <dbReference type="EnsemblFungi" id="EJT81457"/>
    </source>
</evidence>
<dbReference type="EnsemblFungi" id="EJT81457">
    <property type="protein sequence ID" value="EJT81457"/>
    <property type="gene ID" value="GGTG_01436"/>
</dbReference>
<reference evidence="2" key="5">
    <citation type="submission" date="2018-04" db="UniProtKB">
        <authorList>
            <consortium name="EnsemblFungi"/>
        </authorList>
    </citation>
    <scope>IDENTIFICATION</scope>
    <source>
        <strain evidence="2">R3-111a-1</strain>
    </source>
</reference>
<evidence type="ECO:0000313" key="1">
    <source>
        <dbReference type="EMBL" id="EJT81457.1"/>
    </source>
</evidence>
<dbReference type="VEuPathDB" id="FungiDB:GGTG_01436"/>
<dbReference type="HOGENOM" id="CLU_2004068_0_0_1"/>
<reference evidence="1" key="2">
    <citation type="submission" date="2010-07" db="EMBL/GenBank/DDBJ databases">
        <authorList>
            <consortium name="The Broad Institute Genome Sequencing Platform"/>
            <consortium name="Broad Institute Genome Sequencing Center for Infectious Disease"/>
            <person name="Ma L.-J."/>
            <person name="Dead R."/>
            <person name="Young S."/>
            <person name="Zeng Q."/>
            <person name="Koehrsen M."/>
            <person name="Alvarado L."/>
            <person name="Berlin A."/>
            <person name="Chapman S.B."/>
            <person name="Chen Z."/>
            <person name="Freedman E."/>
            <person name="Gellesch M."/>
            <person name="Goldberg J."/>
            <person name="Griggs A."/>
            <person name="Gujja S."/>
            <person name="Heilman E.R."/>
            <person name="Heiman D."/>
            <person name="Hepburn T."/>
            <person name="Howarth C."/>
            <person name="Jen D."/>
            <person name="Larson L."/>
            <person name="Mehta T."/>
            <person name="Neiman D."/>
            <person name="Pearson M."/>
            <person name="Roberts A."/>
            <person name="Saif S."/>
            <person name="Shea T."/>
            <person name="Shenoy N."/>
            <person name="Sisk P."/>
            <person name="Stolte C."/>
            <person name="Sykes S."/>
            <person name="Walk T."/>
            <person name="White J."/>
            <person name="Yandava C."/>
            <person name="Haas B."/>
            <person name="Nusbaum C."/>
            <person name="Birren B."/>
        </authorList>
    </citation>
    <scope>NUCLEOTIDE SEQUENCE</scope>
    <source>
        <strain evidence="1">R3-111a-1</strain>
    </source>
</reference>
<reference evidence="1" key="3">
    <citation type="submission" date="2010-09" db="EMBL/GenBank/DDBJ databases">
        <title>Annotation of Gaeumannomyces graminis var. tritici R3-111a-1.</title>
        <authorList>
            <consortium name="The Broad Institute Genome Sequencing Platform"/>
            <person name="Ma L.-J."/>
            <person name="Dead R."/>
            <person name="Young S.K."/>
            <person name="Zeng Q."/>
            <person name="Gargeya S."/>
            <person name="Fitzgerald M."/>
            <person name="Haas B."/>
            <person name="Abouelleil A."/>
            <person name="Alvarado L."/>
            <person name="Arachchi H.M."/>
            <person name="Berlin A."/>
            <person name="Brown A."/>
            <person name="Chapman S.B."/>
            <person name="Chen Z."/>
            <person name="Dunbar C."/>
            <person name="Freedman E."/>
            <person name="Gearin G."/>
            <person name="Gellesch M."/>
            <person name="Goldberg J."/>
            <person name="Griggs A."/>
            <person name="Gujja S."/>
            <person name="Heiman D."/>
            <person name="Howarth C."/>
            <person name="Larson L."/>
            <person name="Lui A."/>
            <person name="MacDonald P.J.P."/>
            <person name="Mehta T."/>
            <person name="Montmayeur A."/>
            <person name="Murphy C."/>
            <person name="Neiman D."/>
            <person name="Pearson M."/>
            <person name="Priest M."/>
            <person name="Roberts A."/>
            <person name="Saif S."/>
            <person name="Shea T."/>
            <person name="Shenoy N."/>
            <person name="Sisk P."/>
            <person name="Stolte C."/>
            <person name="Sykes S."/>
            <person name="Yandava C."/>
            <person name="Wortman J."/>
            <person name="Nusbaum C."/>
            <person name="Birren B."/>
        </authorList>
    </citation>
    <scope>NUCLEOTIDE SEQUENCE</scope>
    <source>
        <strain evidence="1">R3-111a-1</strain>
    </source>
</reference>
<protein>
    <submittedName>
        <fullName evidence="1 2">Uncharacterized protein</fullName>
    </submittedName>
</protein>
<reference evidence="2" key="4">
    <citation type="journal article" date="2015" name="G3 (Bethesda)">
        <title>Genome sequences of three phytopathogenic species of the Magnaporthaceae family of fungi.</title>
        <authorList>
            <person name="Okagaki L.H."/>
            <person name="Nunes C.C."/>
            <person name="Sailsbery J."/>
            <person name="Clay B."/>
            <person name="Brown D."/>
            <person name="John T."/>
            <person name="Oh Y."/>
            <person name="Young N."/>
            <person name="Fitzgerald M."/>
            <person name="Haas B.J."/>
            <person name="Zeng Q."/>
            <person name="Young S."/>
            <person name="Adiconis X."/>
            <person name="Fan L."/>
            <person name="Levin J.Z."/>
            <person name="Mitchell T.K."/>
            <person name="Okubara P.A."/>
            <person name="Farman M.L."/>
            <person name="Kohn L.M."/>
            <person name="Birren B."/>
            <person name="Ma L.-J."/>
            <person name="Dean R.A."/>
        </authorList>
    </citation>
    <scope>NUCLEOTIDE SEQUENCE</scope>
    <source>
        <strain evidence="2">R3-111a-1</strain>
    </source>
</reference>
<dbReference type="RefSeq" id="XP_009217466.1">
    <property type="nucleotide sequence ID" value="XM_009219202.1"/>
</dbReference>
<organism evidence="1">
    <name type="scientific">Gaeumannomyces tritici (strain R3-111a-1)</name>
    <name type="common">Wheat and barley take-all root rot fungus</name>
    <name type="synonym">Gaeumannomyces graminis var. tritici</name>
    <dbReference type="NCBI Taxonomy" id="644352"/>
    <lineage>
        <taxon>Eukaryota</taxon>
        <taxon>Fungi</taxon>
        <taxon>Dikarya</taxon>
        <taxon>Ascomycota</taxon>
        <taxon>Pezizomycotina</taxon>
        <taxon>Sordariomycetes</taxon>
        <taxon>Sordariomycetidae</taxon>
        <taxon>Magnaporthales</taxon>
        <taxon>Magnaporthaceae</taxon>
        <taxon>Gaeumannomyces</taxon>
    </lineage>
</organism>
<dbReference type="EMBL" id="GL385395">
    <property type="protein sequence ID" value="EJT81457.1"/>
    <property type="molecule type" value="Genomic_DNA"/>
</dbReference>
<accession>J3NJK5</accession>
<keyword evidence="3" id="KW-1185">Reference proteome</keyword>
<proteinExistence type="predicted"/>
<dbReference type="AlphaFoldDB" id="J3NJK5"/>
<dbReference type="Proteomes" id="UP000006039">
    <property type="component" value="Unassembled WGS sequence"/>
</dbReference>